<keyword evidence="2" id="KW-0812">Transmembrane</keyword>
<organism evidence="3 4">
    <name type="scientific">Actinomadura bangladeshensis</name>
    <dbReference type="NCBI Taxonomy" id="453573"/>
    <lineage>
        <taxon>Bacteria</taxon>
        <taxon>Bacillati</taxon>
        <taxon>Actinomycetota</taxon>
        <taxon>Actinomycetes</taxon>
        <taxon>Streptosporangiales</taxon>
        <taxon>Thermomonosporaceae</taxon>
        <taxon>Actinomadura</taxon>
    </lineage>
</organism>
<evidence type="ECO:0000313" key="4">
    <source>
        <dbReference type="Proteomes" id="UP000475532"/>
    </source>
</evidence>
<dbReference type="EMBL" id="JAAGLI010000380">
    <property type="protein sequence ID" value="NEA23875.1"/>
    <property type="molecule type" value="Genomic_DNA"/>
</dbReference>
<dbReference type="RefSeq" id="WP_163056647.1">
    <property type="nucleotide sequence ID" value="NZ_JAAGLI010000380.1"/>
</dbReference>
<protein>
    <submittedName>
        <fullName evidence="3">Uncharacterized protein</fullName>
    </submittedName>
</protein>
<proteinExistence type="predicted"/>
<evidence type="ECO:0000256" key="1">
    <source>
        <dbReference type="SAM" id="MobiDB-lite"/>
    </source>
</evidence>
<evidence type="ECO:0000313" key="3">
    <source>
        <dbReference type="EMBL" id="NEA23875.1"/>
    </source>
</evidence>
<keyword evidence="2" id="KW-0472">Membrane</keyword>
<reference evidence="3 4" key="1">
    <citation type="submission" date="2020-01" db="EMBL/GenBank/DDBJ databases">
        <title>Insect and environment-associated Actinomycetes.</title>
        <authorList>
            <person name="Currrie C."/>
            <person name="Chevrette M."/>
            <person name="Carlson C."/>
            <person name="Stubbendieck R."/>
            <person name="Wendt-Pienkowski E."/>
        </authorList>
    </citation>
    <scope>NUCLEOTIDE SEQUENCE [LARGE SCALE GENOMIC DNA]</scope>
    <source>
        <strain evidence="3 4">SID10258</strain>
    </source>
</reference>
<name>A0A6L9QF09_9ACTN</name>
<comment type="caution">
    <text evidence="3">The sequence shown here is derived from an EMBL/GenBank/DDBJ whole genome shotgun (WGS) entry which is preliminary data.</text>
</comment>
<sequence>MWQLVVCGVIGAAVHRVNAFLEVNRTRRKRPLRSPEGPDGKYYLLASALHCLLAAVVTWAATANGQIMTVWQALVLGAITPTVLAKFGRYALGEMPPEAGEARAGSGEHEGDETDAPV</sequence>
<feature type="region of interest" description="Disordered" evidence="1">
    <location>
        <begin position="98"/>
        <end position="118"/>
    </location>
</feature>
<accession>A0A6L9QF09</accession>
<dbReference type="Proteomes" id="UP000475532">
    <property type="component" value="Unassembled WGS sequence"/>
</dbReference>
<gene>
    <name evidence="3" type="ORF">G3I70_15470</name>
</gene>
<keyword evidence="2" id="KW-1133">Transmembrane helix</keyword>
<dbReference type="AlphaFoldDB" id="A0A6L9QF09"/>
<feature type="transmembrane region" description="Helical" evidence="2">
    <location>
        <begin position="43"/>
        <end position="62"/>
    </location>
</feature>
<evidence type="ECO:0000256" key="2">
    <source>
        <dbReference type="SAM" id="Phobius"/>
    </source>
</evidence>